<dbReference type="PANTHER" id="PTHR23083:SF464">
    <property type="entry name" value="TETRATRICOPEPTIDE REPEAT DOMAIN 7, ISOFORM A"/>
    <property type="match status" value="1"/>
</dbReference>
<evidence type="ECO:0000313" key="4">
    <source>
        <dbReference type="EMBL" id="RPB09371.1"/>
    </source>
</evidence>
<feature type="compositionally biased region" description="Polar residues" evidence="3">
    <location>
        <begin position="743"/>
        <end position="752"/>
    </location>
</feature>
<dbReference type="InterPro" id="IPR011990">
    <property type="entry name" value="TPR-like_helical_dom_sf"/>
</dbReference>
<name>A0A3N4KLZ8_9PEZI</name>
<proteinExistence type="inferred from homology"/>
<dbReference type="OrthoDB" id="29013at2759"/>
<evidence type="ECO:0000256" key="1">
    <source>
        <dbReference type="ARBA" id="ARBA00002550"/>
    </source>
</evidence>
<feature type="region of interest" description="Disordered" evidence="3">
    <location>
        <begin position="725"/>
        <end position="842"/>
    </location>
</feature>
<dbReference type="SUPFAM" id="SSF48452">
    <property type="entry name" value="TPR-like"/>
    <property type="match status" value="2"/>
</dbReference>
<dbReference type="Gene3D" id="1.25.40.10">
    <property type="entry name" value="Tetratricopeptide repeat domain"/>
    <property type="match status" value="2"/>
</dbReference>
<gene>
    <name evidence="4" type="ORF">P167DRAFT_538456</name>
</gene>
<dbReference type="Pfam" id="PF13181">
    <property type="entry name" value="TPR_8"/>
    <property type="match status" value="1"/>
</dbReference>
<evidence type="ECO:0000256" key="3">
    <source>
        <dbReference type="SAM" id="MobiDB-lite"/>
    </source>
</evidence>
<organism evidence="4 5">
    <name type="scientific">Morchella conica CCBAS932</name>
    <dbReference type="NCBI Taxonomy" id="1392247"/>
    <lineage>
        <taxon>Eukaryota</taxon>
        <taxon>Fungi</taxon>
        <taxon>Dikarya</taxon>
        <taxon>Ascomycota</taxon>
        <taxon>Pezizomycotina</taxon>
        <taxon>Pezizomycetes</taxon>
        <taxon>Pezizales</taxon>
        <taxon>Morchellaceae</taxon>
        <taxon>Morchella</taxon>
    </lineage>
</organism>
<dbReference type="PANTHER" id="PTHR23083">
    <property type="entry name" value="TETRATRICOPEPTIDE REPEAT PROTEIN, TPR"/>
    <property type="match status" value="1"/>
</dbReference>
<evidence type="ECO:0008006" key="6">
    <source>
        <dbReference type="Google" id="ProtNLM"/>
    </source>
</evidence>
<comment type="similarity">
    <text evidence="2">Belongs to the YPP1 family.</text>
</comment>
<protein>
    <recommendedName>
        <fullName evidence="6">TPR-like protein</fullName>
    </recommendedName>
</protein>
<reference evidence="4 5" key="1">
    <citation type="journal article" date="2018" name="Nat. Ecol. Evol.">
        <title>Pezizomycetes genomes reveal the molecular basis of ectomycorrhizal truffle lifestyle.</title>
        <authorList>
            <person name="Murat C."/>
            <person name="Payen T."/>
            <person name="Noel B."/>
            <person name="Kuo A."/>
            <person name="Morin E."/>
            <person name="Chen J."/>
            <person name="Kohler A."/>
            <person name="Krizsan K."/>
            <person name="Balestrini R."/>
            <person name="Da Silva C."/>
            <person name="Montanini B."/>
            <person name="Hainaut M."/>
            <person name="Levati E."/>
            <person name="Barry K.W."/>
            <person name="Belfiori B."/>
            <person name="Cichocki N."/>
            <person name="Clum A."/>
            <person name="Dockter R.B."/>
            <person name="Fauchery L."/>
            <person name="Guy J."/>
            <person name="Iotti M."/>
            <person name="Le Tacon F."/>
            <person name="Lindquist E.A."/>
            <person name="Lipzen A."/>
            <person name="Malagnac F."/>
            <person name="Mello A."/>
            <person name="Molinier V."/>
            <person name="Miyauchi S."/>
            <person name="Poulain J."/>
            <person name="Riccioni C."/>
            <person name="Rubini A."/>
            <person name="Sitrit Y."/>
            <person name="Splivallo R."/>
            <person name="Traeger S."/>
            <person name="Wang M."/>
            <person name="Zifcakova L."/>
            <person name="Wipf D."/>
            <person name="Zambonelli A."/>
            <person name="Paolocci F."/>
            <person name="Nowrousian M."/>
            <person name="Ottonello S."/>
            <person name="Baldrian P."/>
            <person name="Spatafora J.W."/>
            <person name="Henrissat B."/>
            <person name="Nagy L.G."/>
            <person name="Aury J.M."/>
            <person name="Wincker P."/>
            <person name="Grigoriev I.V."/>
            <person name="Bonfante P."/>
            <person name="Martin F.M."/>
        </authorList>
    </citation>
    <scope>NUCLEOTIDE SEQUENCE [LARGE SCALE GENOMIC DNA]</scope>
    <source>
        <strain evidence="4 5">CCBAS932</strain>
    </source>
</reference>
<dbReference type="AlphaFoldDB" id="A0A3N4KLZ8"/>
<dbReference type="EMBL" id="ML119152">
    <property type="protein sequence ID" value="RPB09371.1"/>
    <property type="molecule type" value="Genomic_DNA"/>
</dbReference>
<dbReference type="InterPro" id="IPR051722">
    <property type="entry name" value="Endocytosis_PI4K-reg_protein"/>
</dbReference>
<feature type="compositionally biased region" description="Polar residues" evidence="3">
    <location>
        <begin position="823"/>
        <end position="832"/>
    </location>
</feature>
<sequence>MSTVKANNYLGVLDAARCNGEWDGIPEHARKVQKHAPGRKCLALTASTEAKLYRLPHLGVGSTADAIANYHATLTALQGPLQAELDSHSNVASLPSPSGGAHSMVTTPDDILQARTILSWLYSRKGDWETALRIIPGEDEVGESWVGGGKGDYIGVIRIKALVLKGIALAHQSPDDLSLPLQNYRAATKLPATYTPAQQTSASFLLWTEKALSHHALTAYSCWLDNHILPGESSEGEETPEMQEYVAQEVGMADGRTTIDEASVARAFRSFHQFVAGLSSAAQVQVGPVGTVPAATESGLNTEKELERREVYRNYFKFISLLLLPEGHPDRPIPRKLPSFKPEAGRTVSVVPTNSPPTGMMHKAGTAEVLKAELKVVEHVYEEYLLRGLNFPRADEYHEAIGEWVDLVVQDWRVAGGSGEEAPAVVEILYRAATKTFHSPRILRHLFTALTAVGNFPDAVRSLDTYVDLVQRAKDRIAKGHIEKDIDDDKTILETTVEGIRVLCGLVGDARKGMALAERIERWIDEWRVRDDDMLASVYRGIGTANATWARHTIDGDSRPDIQRAAVRAFEKALTHDQFDIDVWYGLALVQLEVGDIDSAMESTKKGLVIVKYLTEEEFDDAWDGRRDYKRRTVPLLHLLSLLMTVTENFEEARQACANVFEILGEDMSVFRGMGIGEKESVLEVRMTQIAIEEALDGAGVAVKMADHLLDIYGRLFEAAQLDHSSRSLHDNGDSGSIRPISGHQSLRQSTGLGPGPDAPQIQVTDVHGGAYQNDNLLKKTGRPSSVSSGTIRRMKSFSSMRSGKGDHGRMPIPDVPTPPLPSGTNTSSASVERSPAGSVKENHHHNTHLFQMLKLKLHKHQLQDMGTAGSSSEPLSHIGSTTSFMTNDSSIAPMDSAAEGHMGREAPRAEDIPNNLSQSKLPYPIRALRSGITDEIGKDAKPRSIRRPKQLPEPKLHEEDEKRRALAALRKVWIFIGGLARRSKDFGGATYALDEASALIGLKGEGEADVLTERGFLAMEEEKKAVAIEYFNAAIALEVNHPLAIVGLCQLLLQIPATPTPIPVVTPANNMVDVAARPSTSSSSVVAAKSPNNSVSEDELNLSSLASINRALGLLEHLTATSHGWDIPEAWFALARAYELLGEMGRAKRSLWRCVELEDARAVRAWCNLKPRVL</sequence>
<dbReference type="SMART" id="SM00028">
    <property type="entry name" value="TPR"/>
    <property type="match status" value="3"/>
</dbReference>
<keyword evidence="5" id="KW-1185">Reference proteome</keyword>
<feature type="region of interest" description="Disordered" evidence="3">
    <location>
        <begin position="933"/>
        <end position="960"/>
    </location>
</feature>
<evidence type="ECO:0000256" key="2">
    <source>
        <dbReference type="ARBA" id="ARBA00038251"/>
    </source>
</evidence>
<feature type="compositionally biased region" description="Polar residues" evidence="3">
    <location>
        <begin position="783"/>
        <end position="802"/>
    </location>
</feature>
<dbReference type="Proteomes" id="UP000277580">
    <property type="component" value="Unassembled WGS sequence"/>
</dbReference>
<dbReference type="InParanoid" id="A0A3N4KLZ8"/>
<dbReference type="InterPro" id="IPR019734">
    <property type="entry name" value="TPR_rpt"/>
</dbReference>
<evidence type="ECO:0000313" key="5">
    <source>
        <dbReference type="Proteomes" id="UP000277580"/>
    </source>
</evidence>
<feature type="compositionally biased region" description="Basic and acidic residues" evidence="3">
    <location>
        <begin position="951"/>
        <end position="960"/>
    </location>
</feature>
<accession>A0A3N4KLZ8</accession>
<comment type="function">
    <text evidence="1">Involved in endocytosis.</text>
</comment>